<sequence>MESIQLRQDEFASVINLSDCLLTKPLLCVLSKGLNFSPLPSSVDRLSLRESIANFERSLRLTEFFHDSKSIDNSDFDPKLIKFSAKSSWTPPANRDKYLDSFISVVTSEIMRAPEHRAFGNLSSEERCALRDLSSNFNVVIRQADKGSAVVVMDRQRYIQEGYRLLNDTSVYQRTEAIVISDIERDIRQLADQLHNDDGISDDMHQYAIRPYLPTIPSFIKDRRLYS</sequence>
<keyword evidence="2" id="KW-1185">Reference proteome</keyword>
<organism evidence="1 2">
    <name type="scientific">Holothuria leucospilota</name>
    <name type="common">Black long sea cucumber</name>
    <name type="synonym">Mertensiothuria leucospilota</name>
    <dbReference type="NCBI Taxonomy" id="206669"/>
    <lineage>
        <taxon>Eukaryota</taxon>
        <taxon>Metazoa</taxon>
        <taxon>Echinodermata</taxon>
        <taxon>Eleutherozoa</taxon>
        <taxon>Echinozoa</taxon>
        <taxon>Holothuroidea</taxon>
        <taxon>Aspidochirotacea</taxon>
        <taxon>Aspidochirotida</taxon>
        <taxon>Holothuriidae</taxon>
        <taxon>Holothuria</taxon>
    </lineage>
</organism>
<accession>A0A9Q1H329</accession>
<comment type="caution">
    <text evidence="1">The sequence shown here is derived from an EMBL/GenBank/DDBJ whole genome shotgun (WGS) entry which is preliminary data.</text>
</comment>
<evidence type="ECO:0000313" key="1">
    <source>
        <dbReference type="EMBL" id="KAJ8030391.1"/>
    </source>
</evidence>
<dbReference type="Proteomes" id="UP001152320">
    <property type="component" value="Chromosome 13"/>
</dbReference>
<evidence type="ECO:0000313" key="2">
    <source>
        <dbReference type="Proteomes" id="UP001152320"/>
    </source>
</evidence>
<dbReference type="OrthoDB" id="10067251at2759"/>
<protein>
    <submittedName>
        <fullName evidence="1">Uncharacterized protein</fullName>
    </submittedName>
</protein>
<name>A0A9Q1H329_HOLLE</name>
<proteinExistence type="predicted"/>
<gene>
    <name evidence="1" type="ORF">HOLleu_26807</name>
</gene>
<reference evidence="1" key="1">
    <citation type="submission" date="2021-10" db="EMBL/GenBank/DDBJ databases">
        <title>Tropical sea cucumber genome reveals ecological adaptation and Cuvierian tubules defense mechanism.</title>
        <authorList>
            <person name="Chen T."/>
        </authorList>
    </citation>
    <scope>NUCLEOTIDE SEQUENCE</scope>
    <source>
        <strain evidence="1">Nanhai2018</strain>
        <tissue evidence="1">Muscle</tissue>
    </source>
</reference>
<dbReference type="EMBL" id="JAIZAY010000013">
    <property type="protein sequence ID" value="KAJ8030391.1"/>
    <property type="molecule type" value="Genomic_DNA"/>
</dbReference>
<dbReference type="AlphaFoldDB" id="A0A9Q1H329"/>